<dbReference type="Pfam" id="PF00528">
    <property type="entry name" value="BPD_transp_1"/>
    <property type="match status" value="1"/>
</dbReference>
<dbReference type="Gene3D" id="1.10.3720.10">
    <property type="entry name" value="MetI-like"/>
    <property type="match status" value="1"/>
</dbReference>
<gene>
    <name evidence="9" type="ORF">Drose_13715</name>
</gene>
<evidence type="ECO:0000256" key="4">
    <source>
        <dbReference type="ARBA" id="ARBA00022692"/>
    </source>
</evidence>
<keyword evidence="2 7" id="KW-0813">Transport</keyword>
<proteinExistence type="inferred from homology"/>
<feature type="transmembrane region" description="Helical" evidence="7">
    <location>
        <begin position="327"/>
        <end position="345"/>
    </location>
</feature>
<keyword evidence="3" id="KW-1003">Cell membrane</keyword>
<evidence type="ECO:0000256" key="3">
    <source>
        <dbReference type="ARBA" id="ARBA00022475"/>
    </source>
</evidence>
<evidence type="ECO:0000256" key="5">
    <source>
        <dbReference type="ARBA" id="ARBA00022989"/>
    </source>
</evidence>
<evidence type="ECO:0000256" key="7">
    <source>
        <dbReference type="RuleBase" id="RU363032"/>
    </source>
</evidence>
<dbReference type="PROSITE" id="PS50928">
    <property type="entry name" value="ABC_TM1"/>
    <property type="match status" value="1"/>
</dbReference>
<sequence>MPRTVAESAPGTAVAAGAVAPAAHTRRARTRRKWLGLALAIAGVALLFLAVLPAANLSAGPRWLIGFAGLFAWFRGTDRAAKAHFGPQFQTGLWLAAFWTGIIVLLAVIAPLLPLQSPTHLPLDTSSWISADLFGEYVLGTDANGRDVLSRIINGAQVSLILGIGSAAIGVVVGMTIGILGAHYGGLLDAIIRVVTDSLLSFPPLVLLLALVAVLKPTYGTLFLAFSFFVVPSMVRLSRGTAARLAAREYVLAAKALGARGPRIMVRELLPGVARVLLPFSGVIVAALIIAAASLSFLGLGVPPPAPTWGGMISEAQDVLQKHPQGVLIPSIVLFITVMAFNRLGEGARAATDTRESVLG</sequence>
<feature type="domain" description="ABC transmembrane type-1" evidence="8">
    <location>
        <begin position="156"/>
        <end position="345"/>
    </location>
</feature>
<dbReference type="SUPFAM" id="SSF161098">
    <property type="entry name" value="MetI-like"/>
    <property type="match status" value="1"/>
</dbReference>
<evidence type="ECO:0000313" key="9">
    <source>
        <dbReference type="EMBL" id="UWZ39188.1"/>
    </source>
</evidence>
<evidence type="ECO:0000256" key="6">
    <source>
        <dbReference type="ARBA" id="ARBA00023136"/>
    </source>
</evidence>
<evidence type="ECO:0000256" key="1">
    <source>
        <dbReference type="ARBA" id="ARBA00004651"/>
    </source>
</evidence>
<dbReference type="PANTHER" id="PTHR43386:SF6">
    <property type="entry name" value="ABC TRANSPORTER PERMEASE PROTEIN"/>
    <property type="match status" value="1"/>
</dbReference>
<comment type="similarity">
    <text evidence="7">Belongs to the binding-protein-dependent transport system permease family.</text>
</comment>
<evidence type="ECO:0000259" key="8">
    <source>
        <dbReference type="PROSITE" id="PS50928"/>
    </source>
</evidence>
<dbReference type="PANTHER" id="PTHR43386">
    <property type="entry name" value="OLIGOPEPTIDE TRANSPORT SYSTEM PERMEASE PROTEIN APPC"/>
    <property type="match status" value="1"/>
</dbReference>
<evidence type="ECO:0000313" key="10">
    <source>
        <dbReference type="Proteomes" id="UP001058271"/>
    </source>
</evidence>
<dbReference type="InterPro" id="IPR000515">
    <property type="entry name" value="MetI-like"/>
</dbReference>
<keyword evidence="5 7" id="KW-1133">Transmembrane helix</keyword>
<dbReference type="Proteomes" id="UP001058271">
    <property type="component" value="Chromosome"/>
</dbReference>
<feature type="transmembrane region" description="Helical" evidence="7">
    <location>
        <begin position="34"/>
        <end position="57"/>
    </location>
</feature>
<keyword evidence="6 7" id="KW-0472">Membrane</keyword>
<feature type="transmembrane region" description="Helical" evidence="7">
    <location>
        <begin position="93"/>
        <end position="113"/>
    </location>
</feature>
<reference evidence="9" key="1">
    <citation type="submission" date="2021-04" db="EMBL/GenBank/DDBJ databases">
        <title>Biosynthetic gene clusters of Dactylosporangioum roseum.</title>
        <authorList>
            <person name="Hartkoorn R.C."/>
            <person name="Beaudoing E."/>
            <person name="Hot D."/>
            <person name="Moureu S."/>
        </authorList>
    </citation>
    <scope>NUCLEOTIDE SEQUENCE</scope>
    <source>
        <strain evidence="9">NRRL B-16295</strain>
    </source>
</reference>
<evidence type="ECO:0000256" key="2">
    <source>
        <dbReference type="ARBA" id="ARBA00022448"/>
    </source>
</evidence>
<feature type="transmembrane region" description="Helical" evidence="7">
    <location>
        <begin position="160"/>
        <end position="182"/>
    </location>
</feature>
<dbReference type="InterPro" id="IPR050366">
    <property type="entry name" value="BP-dependent_transpt_permease"/>
</dbReference>
<accession>A0ABY5ZAT3</accession>
<dbReference type="RefSeq" id="WP_260728589.1">
    <property type="nucleotide sequence ID" value="NZ_BAAABS010000015.1"/>
</dbReference>
<feature type="transmembrane region" description="Helical" evidence="7">
    <location>
        <begin position="276"/>
        <end position="302"/>
    </location>
</feature>
<organism evidence="9 10">
    <name type="scientific">Dactylosporangium roseum</name>
    <dbReference type="NCBI Taxonomy" id="47989"/>
    <lineage>
        <taxon>Bacteria</taxon>
        <taxon>Bacillati</taxon>
        <taxon>Actinomycetota</taxon>
        <taxon>Actinomycetes</taxon>
        <taxon>Micromonosporales</taxon>
        <taxon>Micromonosporaceae</taxon>
        <taxon>Dactylosporangium</taxon>
    </lineage>
</organism>
<comment type="subcellular location">
    <subcellularLocation>
        <location evidence="1 7">Cell membrane</location>
        <topology evidence="1 7">Multi-pass membrane protein</topology>
    </subcellularLocation>
</comment>
<dbReference type="CDD" id="cd06261">
    <property type="entry name" value="TM_PBP2"/>
    <property type="match status" value="1"/>
</dbReference>
<dbReference type="EMBL" id="CP073721">
    <property type="protein sequence ID" value="UWZ39188.1"/>
    <property type="molecule type" value="Genomic_DNA"/>
</dbReference>
<name>A0ABY5ZAT3_9ACTN</name>
<keyword evidence="4 7" id="KW-0812">Transmembrane</keyword>
<dbReference type="InterPro" id="IPR035906">
    <property type="entry name" value="MetI-like_sf"/>
</dbReference>
<keyword evidence="10" id="KW-1185">Reference proteome</keyword>
<protein>
    <submittedName>
        <fullName evidence="9">ABC transporter permease</fullName>
    </submittedName>
</protein>